<comment type="caution">
    <text evidence="1">The sequence shown here is derived from an EMBL/GenBank/DDBJ whole genome shotgun (WGS) entry which is preliminary data.</text>
</comment>
<reference evidence="1" key="1">
    <citation type="submission" date="2019-10" db="EMBL/GenBank/DDBJ databases">
        <authorList>
            <consortium name="DOE Joint Genome Institute"/>
            <person name="Kuo A."/>
            <person name="Miyauchi S."/>
            <person name="Kiss E."/>
            <person name="Drula E."/>
            <person name="Kohler A."/>
            <person name="Sanchez-Garcia M."/>
            <person name="Andreopoulos B."/>
            <person name="Barry K.W."/>
            <person name="Bonito G."/>
            <person name="Buee M."/>
            <person name="Carver A."/>
            <person name="Chen C."/>
            <person name="Cichocki N."/>
            <person name="Clum A."/>
            <person name="Culley D."/>
            <person name="Crous P.W."/>
            <person name="Fauchery L."/>
            <person name="Girlanda M."/>
            <person name="Hayes R."/>
            <person name="Keri Z."/>
            <person name="Labutti K."/>
            <person name="Lipzen A."/>
            <person name="Lombard V."/>
            <person name="Magnuson J."/>
            <person name="Maillard F."/>
            <person name="Morin E."/>
            <person name="Murat C."/>
            <person name="Nolan M."/>
            <person name="Ohm R."/>
            <person name="Pangilinan J."/>
            <person name="Pereira M."/>
            <person name="Perotto S."/>
            <person name="Peter M."/>
            <person name="Riley R."/>
            <person name="Sitrit Y."/>
            <person name="Stielow B."/>
            <person name="Szollosi G."/>
            <person name="Zifcakova L."/>
            <person name="Stursova M."/>
            <person name="Spatafora J.W."/>
            <person name="Tedersoo L."/>
            <person name="Vaario L.-M."/>
            <person name="Yamada A."/>
            <person name="Yan M."/>
            <person name="Wang P."/>
            <person name="Xu J."/>
            <person name="Bruns T."/>
            <person name="Baldrian P."/>
            <person name="Vilgalys R."/>
            <person name="Henrissat B."/>
            <person name="Grigoriev I.V."/>
            <person name="Hibbett D."/>
            <person name="Nagy L.G."/>
            <person name="Martin F.M."/>
        </authorList>
    </citation>
    <scope>NUCLEOTIDE SEQUENCE</scope>
    <source>
        <strain evidence="1">P2</strain>
    </source>
</reference>
<organism evidence="1 2">
    <name type="scientific">Thelephora ganbajun</name>
    <name type="common">Ganba fungus</name>
    <dbReference type="NCBI Taxonomy" id="370292"/>
    <lineage>
        <taxon>Eukaryota</taxon>
        <taxon>Fungi</taxon>
        <taxon>Dikarya</taxon>
        <taxon>Basidiomycota</taxon>
        <taxon>Agaricomycotina</taxon>
        <taxon>Agaricomycetes</taxon>
        <taxon>Thelephorales</taxon>
        <taxon>Thelephoraceae</taxon>
        <taxon>Thelephora</taxon>
    </lineage>
</organism>
<accession>A0ACB6ZMN8</accession>
<dbReference type="Proteomes" id="UP000886501">
    <property type="component" value="Unassembled WGS sequence"/>
</dbReference>
<proteinExistence type="predicted"/>
<evidence type="ECO:0000313" key="1">
    <source>
        <dbReference type="EMBL" id="KAF9650862.1"/>
    </source>
</evidence>
<sequence>MVSKGRSAILFAFVTCVASRFTPPSGVGVTAASLNVTPNRYIVETSSYSRRSFYDPHRKRDVSFAVNREFNVPEIFVGGVLEINDVSALSGIDGVVSVKPVHRYPAPKPVSLKTLTGPNDPMTPDPLSTHVLTGVDKAHAQGLTGKGITIGILDTGVDYKHPTLGGGFGSGFKVAGGYDFVGDNYDGTNTPVPGSDPLDQQVPLGEMNSIILTHHIGANPGNEYNIDGVAYRIFGCHGSTEDPVIIEALLRGYKGGLDILTLSLGGANGFSEAAASVVASRIAKTGKVITIAAGNDGELGPWYTSAPATGKDVISMGSVDNTITPIQNVTIHVNSEEVAPIPYFSVAPLTNRTTSFEIYATSTNTSSTDDACEPLPKDTPDLFNKVVIIRRGTCTFVLKCEHAAQFGAKPFLIYNDDRPFAAISSGNFTAALIQADTGAFLVNNFAQGKNVTVSFKIRPAELPNSDTGGLMSSFSSLGPSYESDFKPAISAPGGNIVSTLPLNKFGLSSGTSMATPFVAGSVALVLQARGKTPIVALAMRDLLKSTASPIASNLTDAKPLQTLIQAGAGLIQVDRAVNTKTIIQPGHWTLNDTTHFQPTQKFTLTNLGTEPVTYSLAHVPAGTIYTYTGLEVVLPPFELTTDHATVEFSETRLTVNPGTSCTVIAKFTAPPIYTKGYPAYSGHIEIANSVETLRVSYLGVLGSVHKQQLLDHSNDPFNVSLPFVQLPGGTIQNTTTKYTFANGDYPNLVSRLLYGSPQLTVDLVTADSKEGSSPKVVGNIVPGDVAPRTPAGEYLNITIVETFSNGTTIPDGEYRLFLKALKIFGKPDDLKGSETYLSPVVVKMPAPPSNKTRRHLESPLRRHWEGLR</sequence>
<name>A0ACB6ZMN8_THEGA</name>
<reference evidence="1" key="2">
    <citation type="journal article" date="2020" name="Nat. Commun.">
        <title>Large-scale genome sequencing of mycorrhizal fungi provides insights into the early evolution of symbiotic traits.</title>
        <authorList>
            <person name="Miyauchi S."/>
            <person name="Kiss E."/>
            <person name="Kuo A."/>
            <person name="Drula E."/>
            <person name="Kohler A."/>
            <person name="Sanchez-Garcia M."/>
            <person name="Morin E."/>
            <person name="Andreopoulos B."/>
            <person name="Barry K.W."/>
            <person name="Bonito G."/>
            <person name="Buee M."/>
            <person name="Carver A."/>
            <person name="Chen C."/>
            <person name="Cichocki N."/>
            <person name="Clum A."/>
            <person name="Culley D."/>
            <person name="Crous P.W."/>
            <person name="Fauchery L."/>
            <person name="Girlanda M."/>
            <person name="Hayes R.D."/>
            <person name="Keri Z."/>
            <person name="LaButti K."/>
            <person name="Lipzen A."/>
            <person name="Lombard V."/>
            <person name="Magnuson J."/>
            <person name="Maillard F."/>
            <person name="Murat C."/>
            <person name="Nolan M."/>
            <person name="Ohm R.A."/>
            <person name="Pangilinan J."/>
            <person name="Pereira M.F."/>
            <person name="Perotto S."/>
            <person name="Peter M."/>
            <person name="Pfister S."/>
            <person name="Riley R."/>
            <person name="Sitrit Y."/>
            <person name="Stielow J.B."/>
            <person name="Szollosi G."/>
            <person name="Zifcakova L."/>
            <person name="Stursova M."/>
            <person name="Spatafora J.W."/>
            <person name="Tedersoo L."/>
            <person name="Vaario L.M."/>
            <person name="Yamada A."/>
            <person name="Yan M."/>
            <person name="Wang P."/>
            <person name="Xu J."/>
            <person name="Bruns T."/>
            <person name="Baldrian P."/>
            <person name="Vilgalys R."/>
            <person name="Dunand C."/>
            <person name="Henrissat B."/>
            <person name="Grigoriev I.V."/>
            <person name="Hibbett D."/>
            <person name="Nagy L.G."/>
            <person name="Martin F.M."/>
        </authorList>
    </citation>
    <scope>NUCLEOTIDE SEQUENCE</scope>
    <source>
        <strain evidence="1">P2</strain>
    </source>
</reference>
<gene>
    <name evidence="1" type="ORF">BDM02DRAFT_3154637</name>
</gene>
<dbReference type="EMBL" id="MU117980">
    <property type="protein sequence ID" value="KAF9650862.1"/>
    <property type="molecule type" value="Genomic_DNA"/>
</dbReference>
<evidence type="ECO:0000313" key="2">
    <source>
        <dbReference type="Proteomes" id="UP000886501"/>
    </source>
</evidence>
<protein>
    <submittedName>
        <fullName evidence="1">Subtilisin-like protease</fullName>
    </submittedName>
</protein>
<keyword evidence="2" id="KW-1185">Reference proteome</keyword>